<evidence type="ECO:0000256" key="2">
    <source>
        <dbReference type="SAM" id="SignalP"/>
    </source>
</evidence>
<dbReference type="SUPFAM" id="SSF53850">
    <property type="entry name" value="Periplasmic binding protein-like II"/>
    <property type="match status" value="1"/>
</dbReference>
<reference evidence="3 4" key="1">
    <citation type="journal article" date="2019" name="Int. J. Syst. Evol. Microbiol.">
        <title>The Global Catalogue of Microorganisms (GCM) 10K type strain sequencing project: providing services to taxonomists for standard genome sequencing and annotation.</title>
        <authorList>
            <consortium name="The Broad Institute Genomics Platform"/>
            <consortium name="The Broad Institute Genome Sequencing Center for Infectious Disease"/>
            <person name="Wu L."/>
            <person name="Ma J."/>
        </authorList>
    </citation>
    <scope>NUCLEOTIDE SEQUENCE [LARGE SCALE GENOMIC DNA]</scope>
    <source>
        <strain evidence="3 4">JCM 14900</strain>
    </source>
</reference>
<dbReference type="EMBL" id="BAAAOF010000002">
    <property type="protein sequence ID" value="GAA1917361.1"/>
    <property type="molecule type" value="Genomic_DNA"/>
</dbReference>
<dbReference type="PANTHER" id="PTHR30006:SF2">
    <property type="entry name" value="ABC TRANSPORTER SUBSTRATE-BINDING PROTEIN"/>
    <property type="match status" value="1"/>
</dbReference>
<proteinExistence type="predicted"/>
<dbReference type="RefSeq" id="WP_248145532.1">
    <property type="nucleotide sequence ID" value="NZ_BAAAOF010000002.1"/>
</dbReference>
<evidence type="ECO:0000256" key="1">
    <source>
        <dbReference type="ARBA" id="ARBA00022729"/>
    </source>
</evidence>
<protein>
    <recommendedName>
        <fullName evidence="5">Iron(III) transport system substrate-binding protein</fullName>
    </recommendedName>
</protein>
<keyword evidence="4" id="KW-1185">Reference proteome</keyword>
<dbReference type="Proteomes" id="UP001501343">
    <property type="component" value="Unassembled WGS sequence"/>
</dbReference>
<comment type="caution">
    <text evidence="3">The sequence shown here is derived from an EMBL/GenBank/DDBJ whole genome shotgun (WGS) entry which is preliminary data.</text>
</comment>
<accession>A0ABN2PF54</accession>
<evidence type="ECO:0000313" key="3">
    <source>
        <dbReference type="EMBL" id="GAA1917361.1"/>
    </source>
</evidence>
<dbReference type="Pfam" id="PF13416">
    <property type="entry name" value="SBP_bac_8"/>
    <property type="match status" value="1"/>
</dbReference>
<dbReference type="PANTHER" id="PTHR30006">
    <property type="entry name" value="THIAMINE-BINDING PERIPLASMIC PROTEIN-RELATED"/>
    <property type="match status" value="1"/>
</dbReference>
<organism evidence="3 4">
    <name type="scientific">Microbacterium aoyamense</name>
    <dbReference type="NCBI Taxonomy" id="344166"/>
    <lineage>
        <taxon>Bacteria</taxon>
        <taxon>Bacillati</taxon>
        <taxon>Actinomycetota</taxon>
        <taxon>Actinomycetes</taxon>
        <taxon>Micrococcales</taxon>
        <taxon>Microbacteriaceae</taxon>
        <taxon>Microbacterium</taxon>
    </lineage>
</organism>
<dbReference type="InterPro" id="IPR006059">
    <property type="entry name" value="SBP"/>
</dbReference>
<evidence type="ECO:0008006" key="5">
    <source>
        <dbReference type="Google" id="ProtNLM"/>
    </source>
</evidence>
<gene>
    <name evidence="3" type="ORF">GCM10009775_07230</name>
</gene>
<feature type="signal peptide" evidence="2">
    <location>
        <begin position="1"/>
        <end position="26"/>
    </location>
</feature>
<evidence type="ECO:0000313" key="4">
    <source>
        <dbReference type="Proteomes" id="UP001501343"/>
    </source>
</evidence>
<dbReference type="PROSITE" id="PS51257">
    <property type="entry name" value="PROKAR_LIPOPROTEIN"/>
    <property type="match status" value="1"/>
</dbReference>
<dbReference type="Gene3D" id="3.40.190.10">
    <property type="entry name" value="Periplasmic binding protein-like II"/>
    <property type="match status" value="2"/>
</dbReference>
<feature type="chain" id="PRO_5046572127" description="Iron(III) transport system substrate-binding protein" evidence="2">
    <location>
        <begin position="27"/>
        <end position="374"/>
    </location>
</feature>
<name>A0ABN2PF54_9MICO</name>
<sequence>MHSRNSSKTFRIAFATLAAGTLVVLSACSSSSPEPTEGSSEVEFPAATGSGAPVVLDDAQWEALVEAANAEGELIVYSSPPGTEETFAQFSEEYPDINVTVVREPTSDLIARMDQEIAAGVAGADVTWHSQPAWAAGQAEAGALNALQLAPETADAGWSDFSVGDYYLQVMANPYLLGWNTQIGEPVDNIEDLIETAGTTPVGIAEPISQNGMFQLETWMDAYGGEDFLEELSALNHTVIRSTTPLAQSLAAGEVGYVILMQPGLLDQLKEEGAPVEQIVPDDGHVTGFAYGPMTLAGADHPAAAQVFVNWLMSQPTQQLMVDEHGPMSAPVILDGTEGALGWDEVEPVNDADWPQERRDEFRAVWDTYFQPGQ</sequence>
<keyword evidence="1 2" id="KW-0732">Signal</keyword>